<dbReference type="Proteomes" id="UP000281406">
    <property type="component" value="Unassembled WGS sequence"/>
</dbReference>
<name>A0A3N0XM05_ANAGA</name>
<evidence type="ECO:0000256" key="1">
    <source>
        <dbReference type="SAM" id="MobiDB-lite"/>
    </source>
</evidence>
<reference evidence="2 3" key="1">
    <citation type="submission" date="2018-10" db="EMBL/GenBank/DDBJ databases">
        <title>Genome assembly for a Yunnan-Guizhou Plateau 3E fish, Anabarilius grahami (Regan), and its evolutionary and genetic applications.</title>
        <authorList>
            <person name="Jiang W."/>
        </authorList>
    </citation>
    <scope>NUCLEOTIDE SEQUENCE [LARGE SCALE GENOMIC DNA]</scope>
    <source>
        <strain evidence="2">AG-KIZ</strain>
        <tissue evidence="2">Muscle</tissue>
    </source>
</reference>
<evidence type="ECO:0000313" key="2">
    <source>
        <dbReference type="EMBL" id="ROI69448.1"/>
    </source>
</evidence>
<evidence type="ECO:0000313" key="3">
    <source>
        <dbReference type="Proteomes" id="UP000281406"/>
    </source>
</evidence>
<gene>
    <name evidence="2" type="ORF">DPX16_14388</name>
</gene>
<protein>
    <submittedName>
        <fullName evidence="2">Uncharacterized protein</fullName>
    </submittedName>
</protein>
<dbReference type="AlphaFoldDB" id="A0A3N0XM05"/>
<dbReference type="EMBL" id="RJVU01069537">
    <property type="protein sequence ID" value="ROI69448.1"/>
    <property type="molecule type" value="Genomic_DNA"/>
</dbReference>
<feature type="compositionally biased region" description="Basic and acidic residues" evidence="1">
    <location>
        <begin position="54"/>
        <end position="72"/>
    </location>
</feature>
<proteinExistence type="predicted"/>
<organism evidence="2 3">
    <name type="scientific">Anabarilius grahami</name>
    <name type="common">Kanglang fish</name>
    <name type="synonym">Barilius grahami</name>
    <dbReference type="NCBI Taxonomy" id="495550"/>
    <lineage>
        <taxon>Eukaryota</taxon>
        <taxon>Metazoa</taxon>
        <taxon>Chordata</taxon>
        <taxon>Craniata</taxon>
        <taxon>Vertebrata</taxon>
        <taxon>Euteleostomi</taxon>
        <taxon>Actinopterygii</taxon>
        <taxon>Neopterygii</taxon>
        <taxon>Teleostei</taxon>
        <taxon>Ostariophysi</taxon>
        <taxon>Cypriniformes</taxon>
        <taxon>Xenocyprididae</taxon>
        <taxon>Xenocypridinae</taxon>
        <taxon>Xenocypridinae incertae sedis</taxon>
        <taxon>Anabarilius</taxon>
    </lineage>
</organism>
<keyword evidence="3" id="KW-1185">Reference proteome</keyword>
<feature type="region of interest" description="Disordered" evidence="1">
    <location>
        <begin position="50"/>
        <end position="72"/>
    </location>
</feature>
<comment type="caution">
    <text evidence="2">The sequence shown here is derived from an EMBL/GenBank/DDBJ whole genome shotgun (WGS) entry which is preliminary data.</text>
</comment>
<accession>A0A3N0XM05</accession>
<sequence length="72" mass="8017">MGLDDVYSSGFHTAQFPVKRSSLPDPEFLNGKESPSSTVVMGYDVHSTSPMLSEEARNHEASEESHRLYTEI</sequence>